<keyword evidence="4 6" id="KW-1133">Transmembrane helix</keyword>
<dbReference type="EMBL" id="CAESAE010000004">
    <property type="protein sequence ID" value="CAB4338436.1"/>
    <property type="molecule type" value="Genomic_DNA"/>
</dbReference>
<evidence type="ECO:0000256" key="6">
    <source>
        <dbReference type="SAM" id="Phobius"/>
    </source>
</evidence>
<evidence type="ECO:0000256" key="2">
    <source>
        <dbReference type="ARBA" id="ARBA00008333"/>
    </source>
</evidence>
<dbReference type="GO" id="GO:0033573">
    <property type="term" value="C:high-affinity iron permease complex"/>
    <property type="evidence" value="ECO:0007669"/>
    <property type="project" value="InterPro"/>
</dbReference>
<evidence type="ECO:0000256" key="5">
    <source>
        <dbReference type="ARBA" id="ARBA00023136"/>
    </source>
</evidence>
<evidence type="ECO:0000313" key="7">
    <source>
        <dbReference type="EMBL" id="CAB4338436.1"/>
    </source>
</evidence>
<feature type="transmembrane region" description="Helical" evidence="6">
    <location>
        <begin position="109"/>
        <end position="125"/>
    </location>
</feature>
<comment type="subcellular location">
    <subcellularLocation>
        <location evidence="1">Membrane</location>
        <topology evidence="1">Multi-pass membrane protein</topology>
    </subcellularLocation>
</comment>
<dbReference type="EMBL" id="CAEZXO010000005">
    <property type="protein sequence ID" value="CAB4695387.1"/>
    <property type="molecule type" value="Genomic_DNA"/>
</dbReference>
<dbReference type="EMBL" id="CAFBLD010000002">
    <property type="protein sequence ID" value="CAB4858203.1"/>
    <property type="molecule type" value="Genomic_DNA"/>
</dbReference>
<dbReference type="EMBL" id="CAEZZW010000001">
    <property type="protein sequence ID" value="CAB4773414.1"/>
    <property type="molecule type" value="Genomic_DNA"/>
</dbReference>
<name>A0A6J5ZAD9_9ZZZZ</name>
<keyword evidence="5 6" id="KW-0472">Membrane</keyword>
<keyword evidence="3 6" id="KW-0812">Transmembrane</keyword>
<dbReference type="EMBL" id="CAFBNH010000004">
    <property type="protein sequence ID" value="CAB4944411.1"/>
    <property type="molecule type" value="Genomic_DNA"/>
</dbReference>
<feature type="transmembrane region" description="Helical" evidence="6">
    <location>
        <begin position="178"/>
        <end position="198"/>
    </location>
</feature>
<sequence length="281" mass="30058">MLSTFTIALREGLEAALIIGILLAYIVKTDRLHLMPALWGGVAVAIIASFALGGFLSFTSRELTPRGEEFFTGTTSFLAVGLVTAMVFWMKATARSLRDDLHGKVENSLVGGPIALALTAFLAVAREGLETSLFVYTNFKSVGAASAPSIGLILGLGFSIALGILIYNRSVTLNLGKFFRWTGVALLIVAAGVLSNAIHEYQALGWLPGDQSFAWDVTSWMAPHSLLASFLGGAIGFDTTTSWLQLIIWIVFLGSTLYFYLKTGAARNISPRNAALSGTRD</sequence>
<dbReference type="InterPro" id="IPR004923">
    <property type="entry name" value="FTR1/Fip1/EfeU"/>
</dbReference>
<proteinExistence type="inferred from homology"/>
<dbReference type="PANTHER" id="PTHR31632:SF2">
    <property type="entry name" value="PLASMA MEMBRANE IRON PERMEASE"/>
    <property type="match status" value="1"/>
</dbReference>
<evidence type="ECO:0000313" key="11">
    <source>
        <dbReference type="EMBL" id="CAB4858203.1"/>
    </source>
</evidence>
<evidence type="ECO:0000256" key="1">
    <source>
        <dbReference type="ARBA" id="ARBA00004141"/>
    </source>
</evidence>
<accession>A0A6J5ZAD9</accession>
<dbReference type="GO" id="GO:0015093">
    <property type="term" value="F:ferrous iron transmembrane transporter activity"/>
    <property type="evidence" value="ECO:0007669"/>
    <property type="project" value="TreeGrafter"/>
</dbReference>
<dbReference type="EMBL" id="CAFBQX010000001">
    <property type="protein sequence ID" value="CAB5069707.1"/>
    <property type="molecule type" value="Genomic_DNA"/>
</dbReference>
<evidence type="ECO:0000313" key="8">
    <source>
        <dbReference type="EMBL" id="CAB4695387.1"/>
    </source>
</evidence>
<gene>
    <name evidence="8" type="ORF">UFOPK2510_00964</name>
    <name evidence="9" type="ORF">UFOPK2718_00491</name>
    <name evidence="10" type="ORF">UFOPK2936_00347</name>
    <name evidence="11" type="ORF">UFOPK3328_00313</name>
    <name evidence="12" type="ORF">UFOPK3779_00778</name>
    <name evidence="13" type="ORF">UFOPK3913_00236</name>
    <name evidence="7" type="ORF">UFOPK4107_00791</name>
    <name evidence="14" type="ORF">UFOPK4403_00082</name>
</gene>
<reference evidence="7" key="1">
    <citation type="submission" date="2020-05" db="EMBL/GenBank/DDBJ databases">
        <authorList>
            <person name="Chiriac C."/>
            <person name="Salcher M."/>
            <person name="Ghai R."/>
            <person name="Kavagutti S V."/>
        </authorList>
    </citation>
    <scope>NUCLEOTIDE SEQUENCE</scope>
</reference>
<evidence type="ECO:0000313" key="13">
    <source>
        <dbReference type="EMBL" id="CAB4969375.1"/>
    </source>
</evidence>
<evidence type="ECO:0000313" key="14">
    <source>
        <dbReference type="EMBL" id="CAB5069707.1"/>
    </source>
</evidence>
<organism evidence="7">
    <name type="scientific">freshwater metagenome</name>
    <dbReference type="NCBI Taxonomy" id="449393"/>
    <lineage>
        <taxon>unclassified sequences</taxon>
        <taxon>metagenomes</taxon>
        <taxon>ecological metagenomes</taxon>
    </lineage>
</organism>
<dbReference type="AlphaFoldDB" id="A0A6J5ZAD9"/>
<feature type="transmembrane region" description="Helical" evidence="6">
    <location>
        <begin position="145"/>
        <end position="166"/>
    </location>
</feature>
<evidence type="ECO:0000313" key="9">
    <source>
        <dbReference type="EMBL" id="CAB4721113.1"/>
    </source>
</evidence>
<feature type="transmembrane region" description="Helical" evidence="6">
    <location>
        <begin position="38"/>
        <end position="58"/>
    </location>
</feature>
<feature type="transmembrane region" description="Helical" evidence="6">
    <location>
        <begin position="70"/>
        <end position="89"/>
    </location>
</feature>
<dbReference type="EMBL" id="CAFBOC010000002">
    <property type="protein sequence ID" value="CAB4969375.1"/>
    <property type="molecule type" value="Genomic_DNA"/>
</dbReference>
<dbReference type="Pfam" id="PF03239">
    <property type="entry name" value="FTR1"/>
    <property type="match status" value="1"/>
</dbReference>
<evidence type="ECO:0000313" key="10">
    <source>
        <dbReference type="EMBL" id="CAB4773414.1"/>
    </source>
</evidence>
<evidence type="ECO:0000256" key="4">
    <source>
        <dbReference type="ARBA" id="ARBA00022989"/>
    </source>
</evidence>
<evidence type="ECO:0000256" key="3">
    <source>
        <dbReference type="ARBA" id="ARBA00022692"/>
    </source>
</evidence>
<comment type="similarity">
    <text evidence="2">Belongs to the oxidase-dependent Fe transporter (OFeT) (TC 9.A.10.1) family.</text>
</comment>
<evidence type="ECO:0000313" key="12">
    <source>
        <dbReference type="EMBL" id="CAB4944411.1"/>
    </source>
</evidence>
<dbReference type="EMBL" id="CAEZYM010000003">
    <property type="protein sequence ID" value="CAB4721113.1"/>
    <property type="molecule type" value="Genomic_DNA"/>
</dbReference>
<dbReference type="PANTHER" id="PTHR31632">
    <property type="entry name" value="IRON TRANSPORTER FTH1"/>
    <property type="match status" value="1"/>
</dbReference>
<feature type="transmembrane region" description="Helical" evidence="6">
    <location>
        <begin position="243"/>
        <end position="261"/>
    </location>
</feature>
<feature type="transmembrane region" description="Helical" evidence="6">
    <location>
        <begin position="6"/>
        <end position="26"/>
    </location>
</feature>
<dbReference type="NCBIfam" id="NF041756">
    <property type="entry name" value="EfeU"/>
    <property type="match status" value="1"/>
</dbReference>
<protein>
    <submittedName>
        <fullName evidence="7">Unannotated protein</fullName>
    </submittedName>
</protein>